<dbReference type="EMBL" id="JASBWV010000039">
    <property type="protein sequence ID" value="KAJ9116217.1"/>
    <property type="molecule type" value="Genomic_DNA"/>
</dbReference>
<dbReference type="Proteomes" id="UP001234202">
    <property type="component" value="Unassembled WGS sequence"/>
</dbReference>
<evidence type="ECO:0000313" key="1">
    <source>
        <dbReference type="EMBL" id="KAJ9116217.1"/>
    </source>
</evidence>
<organism evidence="1 2">
    <name type="scientific">Naganishia onofrii</name>
    <dbReference type="NCBI Taxonomy" id="1851511"/>
    <lineage>
        <taxon>Eukaryota</taxon>
        <taxon>Fungi</taxon>
        <taxon>Dikarya</taxon>
        <taxon>Basidiomycota</taxon>
        <taxon>Agaricomycotina</taxon>
        <taxon>Tremellomycetes</taxon>
        <taxon>Filobasidiales</taxon>
        <taxon>Filobasidiaceae</taxon>
        <taxon>Naganishia</taxon>
    </lineage>
</organism>
<comment type="caution">
    <text evidence="1">The sequence shown here is derived from an EMBL/GenBank/DDBJ whole genome shotgun (WGS) entry which is preliminary data.</text>
</comment>
<name>A0ACC2WYU4_9TREE</name>
<reference evidence="1" key="1">
    <citation type="submission" date="2023-04" db="EMBL/GenBank/DDBJ databases">
        <title>Draft Genome sequencing of Naganishia species isolated from polar environments using Oxford Nanopore Technology.</title>
        <authorList>
            <person name="Leo P."/>
            <person name="Venkateswaran K."/>
        </authorList>
    </citation>
    <scope>NUCLEOTIDE SEQUENCE</scope>
    <source>
        <strain evidence="1">DBVPG 5303</strain>
    </source>
</reference>
<accession>A0ACC2WYU4</accession>
<gene>
    <name evidence="1" type="ORF">QFC24_006808</name>
</gene>
<protein>
    <submittedName>
        <fullName evidence="1">Uncharacterized protein</fullName>
    </submittedName>
</protein>
<sequence>MAVAVPSTAKLTLWMVYGQLNWFRIHLLAFIIVPFMFSGFMSAANPSDSSGNQVTQYIDTLYMSFSAMTKLERASLKPSDVELGGTRGLEGSLSPQSREVIKLEDIHHSAQRTSQSGNGHHPTPSHPVKRNSDAAAHTRPSHVTTIEDDHLPNGNTRKADHPPKRRNTGNNIYPGPLGFEEREKLRRRAGVRRDTRNRNKEEPHTGRGGFPGLPTIIAHLLREILPSSYTHKIHNYVYNQHATGLRWAHPFQSMEQAISEPLKNYRDAAEAKEAERVRWLPPGVRGVVVGRNSQIYDEELDNDDLEMFAAIEYKALKVLTYFVIAVSFLRRKGGL</sequence>
<proteinExistence type="predicted"/>
<keyword evidence="2" id="KW-1185">Reference proteome</keyword>
<evidence type="ECO:0000313" key="2">
    <source>
        <dbReference type="Proteomes" id="UP001234202"/>
    </source>
</evidence>